<dbReference type="Pfam" id="PF00754">
    <property type="entry name" value="F5_F8_type_C"/>
    <property type="match status" value="1"/>
</dbReference>
<sequence length="1112" mass="122117">MKKIFLFSAATLLSVVAFSQTNSTSKDSVYANFKTPPNSAKPRVWWHWMNGNITQYGIRKDLEWMHRVGIGGFQNFDAALATPQIVEKRLTYMTPEWKDAFRFTAKLADSLHLEMAIAGSPGWSESGGPWVKPEDGMKKIVWTETRVAGGTSNIKIPSQKGVTGPIQNIPMQPGFGETVDASKLSLFYKDIAVVAYKLPETDKSLSELNAVVTSSGGNFILQQLTDGDLGTTNLLPRDTVAGFGWIQFAFQQPQTIKAITMVGGGNPGVFGMGADAKDSRKLEASDDGVNYKLICIIPPGAVLEQTITIPPTTAKYFRVTVKNPPMATNPGAAFGFGGPVKDIGGTEIAEIVLHTADRINMIEEKDAFAPVGDLDKKTTTSANDVVATNDIIDLTNKLNTDGTLNWTAPAGEWNIVRFGYSLMGITNHPASPEATGLEVDKLDPVAIKNYFENYLDQYKDATGGLMGSKGGLQYMITDSWEAGAQNWTANLPAEFQKRRGYSIIPWLPVLTGQVIKSAQASEQFLFDFRHTLSELVAGYHYDGLTKILAAHGMKRYSESHEDGRALIADGMEVKRSAAIPMSALWTPNAFINGNDQTKHTVDIRESASVAHIYGQNLVAAESLTALGIGGTAWSYYPENLKPSVDLELASGLNRFVIHCSPHQPVDDKIPGLGLGPFGQWYTRHETWAEQAVAWNAYLSRSSYMLQQGKFVADIVYYYGEDNNITSLFGKKPPVIPEGYNYDYINADALINVLTFKDDKLTTPSGMSYRVLVLDSNATKMSLPVLRKISALVKAGATVAGVKPISTPSLADDQNEFNKLVNEIWSSFNAKVTEGKSLSDVLNVPPDFTYTKPQNNTKLLYVHRKTNDRDIYWINSRTSDVQDLEATFRVDGKVPELWFAETGKTEPLSYSIANGVTKVKLHMEPNDAFFIVFKDKATKASVELPALKVKELATISSEWNIDFQKNRGAPASVKVNDLTSWSDNTDAGIKYFSGTGTYTKTITASADWFKKDVELWLNLGDVKNLAEVIVNGKSLGILWKKPFRVNITSALKPGANTVVVKVTNLWVNRLIGDAQPNVTNKITYTTMPFYQANSKLQSSGLLGPVQIISVDRK</sequence>
<reference evidence="5 6" key="1">
    <citation type="journal article" date="2016" name="Int. J. Syst. Evol. Microbiol.">
        <title>Panacibacter ginsenosidivorans gen. nov., sp. nov., with ginsenoside converting activity isolated from soil of a ginseng field.</title>
        <authorList>
            <person name="Siddiqi M.Z."/>
            <person name="Muhammad Shafi S."/>
            <person name="Choi K.D."/>
            <person name="Im W.T."/>
        </authorList>
    </citation>
    <scope>NUCLEOTIDE SEQUENCE [LARGE SCALE GENOMIC DNA]</scope>
    <source>
        <strain evidence="5 6">Gsoil1550</strain>
    </source>
</reference>
<keyword evidence="1 3" id="KW-0732">Signal</keyword>
<feature type="signal peptide" evidence="3">
    <location>
        <begin position="1"/>
        <end position="19"/>
    </location>
</feature>
<evidence type="ECO:0000313" key="6">
    <source>
        <dbReference type="Proteomes" id="UP000321533"/>
    </source>
</evidence>
<evidence type="ECO:0000256" key="2">
    <source>
        <dbReference type="ARBA" id="ARBA00022801"/>
    </source>
</evidence>
<feature type="domain" description="F5/8 type C" evidence="4">
    <location>
        <begin position="214"/>
        <end position="323"/>
    </location>
</feature>
<dbReference type="Gene3D" id="2.60.120.260">
    <property type="entry name" value="Galactose-binding domain-like"/>
    <property type="match status" value="2"/>
</dbReference>
<dbReference type="GO" id="GO:0016787">
    <property type="term" value="F:hydrolase activity"/>
    <property type="evidence" value="ECO:0007669"/>
    <property type="project" value="UniProtKB-KW"/>
</dbReference>
<dbReference type="InterPro" id="IPR008979">
    <property type="entry name" value="Galactose-bd-like_sf"/>
</dbReference>
<keyword evidence="2 5" id="KW-0378">Hydrolase</keyword>
<keyword evidence="6" id="KW-1185">Reference proteome</keyword>
<accession>A0A5B8VGN9</accession>
<evidence type="ECO:0000256" key="3">
    <source>
        <dbReference type="SAM" id="SignalP"/>
    </source>
</evidence>
<name>A0A5B8VGN9_9BACT</name>
<evidence type="ECO:0000259" key="4">
    <source>
        <dbReference type="Pfam" id="PF00754"/>
    </source>
</evidence>
<dbReference type="PANTHER" id="PTHR43817:SF1">
    <property type="entry name" value="HYDROLASE, FAMILY 43, PUTATIVE (AFU_ORTHOLOGUE AFUA_3G01660)-RELATED"/>
    <property type="match status" value="1"/>
</dbReference>
<dbReference type="EMBL" id="CP042435">
    <property type="protein sequence ID" value="QEC70323.1"/>
    <property type="molecule type" value="Genomic_DNA"/>
</dbReference>
<organism evidence="5 6">
    <name type="scientific">Panacibacter ginsenosidivorans</name>
    <dbReference type="NCBI Taxonomy" id="1813871"/>
    <lineage>
        <taxon>Bacteria</taxon>
        <taxon>Pseudomonadati</taxon>
        <taxon>Bacteroidota</taxon>
        <taxon>Chitinophagia</taxon>
        <taxon>Chitinophagales</taxon>
        <taxon>Chitinophagaceae</taxon>
        <taxon>Panacibacter</taxon>
    </lineage>
</organism>
<dbReference type="Pfam" id="PF17132">
    <property type="entry name" value="Glyco_hydro_106"/>
    <property type="match status" value="1"/>
</dbReference>
<evidence type="ECO:0000313" key="5">
    <source>
        <dbReference type="EMBL" id="QEC70323.1"/>
    </source>
</evidence>
<proteinExistence type="predicted"/>
<dbReference type="Proteomes" id="UP000321533">
    <property type="component" value="Chromosome"/>
</dbReference>
<evidence type="ECO:0000256" key="1">
    <source>
        <dbReference type="ARBA" id="ARBA00022729"/>
    </source>
</evidence>
<feature type="chain" id="PRO_5022758246" evidence="3">
    <location>
        <begin position="20"/>
        <end position="1112"/>
    </location>
</feature>
<dbReference type="PANTHER" id="PTHR43817">
    <property type="entry name" value="GLYCOSYL HYDROLASE"/>
    <property type="match status" value="1"/>
</dbReference>
<dbReference type="AlphaFoldDB" id="A0A5B8VGN9"/>
<gene>
    <name evidence="5" type="ORF">FRZ67_21930</name>
</gene>
<dbReference type="OrthoDB" id="9761519at2"/>
<dbReference type="InterPro" id="IPR000421">
    <property type="entry name" value="FA58C"/>
</dbReference>
<dbReference type="SUPFAM" id="SSF49785">
    <property type="entry name" value="Galactose-binding domain-like"/>
    <property type="match status" value="2"/>
</dbReference>
<protein>
    <submittedName>
        <fullName evidence="5">Glycoside hydrolase</fullName>
    </submittedName>
</protein>
<dbReference type="NCBIfam" id="NF045579">
    <property type="entry name" value="rhamnoside_JR"/>
    <property type="match status" value="1"/>
</dbReference>
<dbReference type="KEGG" id="pgin:FRZ67_21930"/>